<accession>A0A849CHW7</accession>
<feature type="domain" description="HTH cro/C1-type" evidence="1">
    <location>
        <begin position="16"/>
        <end position="69"/>
    </location>
</feature>
<dbReference type="SMART" id="SM00530">
    <property type="entry name" value="HTH_XRE"/>
    <property type="match status" value="1"/>
</dbReference>
<protein>
    <submittedName>
        <fullName evidence="2">Helix-turn-helix domain-containing protein</fullName>
    </submittedName>
</protein>
<evidence type="ECO:0000313" key="3">
    <source>
        <dbReference type="Proteomes" id="UP000586827"/>
    </source>
</evidence>
<keyword evidence="3" id="KW-1185">Reference proteome</keyword>
<dbReference type="Pfam" id="PF19054">
    <property type="entry name" value="DUF5753"/>
    <property type="match status" value="1"/>
</dbReference>
<evidence type="ECO:0000313" key="2">
    <source>
        <dbReference type="EMBL" id="NNH73341.1"/>
    </source>
</evidence>
<gene>
    <name evidence="2" type="ORF">HLB23_26375</name>
</gene>
<dbReference type="GO" id="GO:0003677">
    <property type="term" value="F:DNA binding"/>
    <property type="evidence" value="ECO:0007669"/>
    <property type="project" value="InterPro"/>
</dbReference>
<evidence type="ECO:0000259" key="1">
    <source>
        <dbReference type="PROSITE" id="PS50943"/>
    </source>
</evidence>
<dbReference type="CDD" id="cd00093">
    <property type="entry name" value="HTH_XRE"/>
    <property type="match status" value="1"/>
</dbReference>
<reference evidence="2 3" key="1">
    <citation type="submission" date="2020-05" db="EMBL/GenBank/DDBJ databases">
        <title>MicrobeNet Type strains.</title>
        <authorList>
            <person name="Nicholson A.C."/>
        </authorList>
    </citation>
    <scope>NUCLEOTIDE SEQUENCE [LARGE SCALE GENOMIC DNA]</scope>
    <source>
        <strain evidence="2 3">JCM 3224</strain>
    </source>
</reference>
<organism evidence="2 3">
    <name type="scientific">Nocardia uniformis</name>
    <dbReference type="NCBI Taxonomy" id="53432"/>
    <lineage>
        <taxon>Bacteria</taxon>
        <taxon>Bacillati</taxon>
        <taxon>Actinomycetota</taxon>
        <taxon>Actinomycetes</taxon>
        <taxon>Mycobacteriales</taxon>
        <taxon>Nocardiaceae</taxon>
        <taxon>Nocardia</taxon>
    </lineage>
</organism>
<dbReference type="Pfam" id="PF13560">
    <property type="entry name" value="HTH_31"/>
    <property type="match status" value="1"/>
</dbReference>
<dbReference type="InterPro" id="IPR043917">
    <property type="entry name" value="DUF5753"/>
</dbReference>
<dbReference type="EMBL" id="JABELX010000010">
    <property type="protein sequence ID" value="NNH73341.1"/>
    <property type="molecule type" value="Genomic_DNA"/>
</dbReference>
<dbReference type="Gene3D" id="1.10.260.40">
    <property type="entry name" value="lambda repressor-like DNA-binding domains"/>
    <property type="match status" value="1"/>
</dbReference>
<proteinExistence type="predicted"/>
<comment type="caution">
    <text evidence="2">The sequence shown here is derived from an EMBL/GenBank/DDBJ whole genome shotgun (WGS) entry which is preliminary data.</text>
</comment>
<dbReference type="PROSITE" id="PS50943">
    <property type="entry name" value="HTH_CROC1"/>
    <property type="match status" value="1"/>
</dbReference>
<dbReference type="SUPFAM" id="SSF47413">
    <property type="entry name" value="lambda repressor-like DNA-binding domains"/>
    <property type="match status" value="1"/>
</dbReference>
<dbReference type="InterPro" id="IPR001387">
    <property type="entry name" value="Cro/C1-type_HTH"/>
</dbReference>
<name>A0A849CHW7_9NOCA</name>
<dbReference type="InterPro" id="IPR010982">
    <property type="entry name" value="Lambda_DNA-bd_dom_sf"/>
</dbReference>
<dbReference type="Proteomes" id="UP000586827">
    <property type="component" value="Unassembled WGS sequence"/>
</dbReference>
<dbReference type="AlphaFoldDB" id="A0A849CHW7"/>
<sequence length="286" mass="31656">MSGSLQEAREALGQRLRELRRAAGMSGRNLAELAGWHESKVSKLEHGTRPPTEMDIRAYCEILGASEQLPDLLATVRNLDSAYVEWRRVLSSGTKRGQHSLAKLAERTKLMRVYQPYVVPGLLQTADYAEAILRQAIDFYRIPDDLDNGVAERIERQQILYRGDRRFHILMGEQALSTGVANADVMTGQLDRLMAVIGLPRVTFGIVPATAYCPAPAMNFVMYDRSLVVVEGVTAELKITQPREIAQYGRAFDILASQSTTCDAARALIRNAISAQHASSTPENSP</sequence>